<dbReference type="Proteomes" id="UP000828390">
    <property type="component" value="Unassembled WGS sequence"/>
</dbReference>
<comment type="caution">
    <text evidence="1">The sequence shown here is derived from an EMBL/GenBank/DDBJ whole genome shotgun (WGS) entry which is preliminary data.</text>
</comment>
<keyword evidence="2" id="KW-1185">Reference proteome</keyword>
<reference evidence="1" key="1">
    <citation type="journal article" date="2019" name="bioRxiv">
        <title>The Genome of the Zebra Mussel, Dreissena polymorpha: A Resource for Invasive Species Research.</title>
        <authorList>
            <person name="McCartney M.A."/>
            <person name="Auch B."/>
            <person name="Kono T."/>
            <person name="Mallez S."/>
            <person name="Zhang Y."/>
            <person name="Obille A."/>
            <person name="Becker A."/>
            <person name="Abrahante J.E."/>
            <person name="Garbe J."/>
            <person name="Badalamenti J.P."/>
            <person name="Herman A."/>
            <person name="Mangelson H."/>
            <person name="Liachko I."/>
            <person name="Sullivan S."/>
            <person name="Sone E.D."/>
            <person name="Koren S."/>
            <person name="Silverstein K.A.T."/>
            <person name="Beckman K.B."/>
            <person name="Gohl D.M."/>
        </authorList>
    </citation>
    <scope>NUCLEOTIDE SEQUENCE</scope>
    <source>
        <strain evidence="1">Duluth1</strain>
        <tissue evidence="1">Whole animal</tissue>
    </source>
</reference>
<evidence type="ECO:0000313" key="1">
    <source>
        <dbReference type="EMBL" id="KAH3811539.1"/>
    </source>
</evidence>
<organism evidence="1 2">
    <name type="scientific">Dreissena polymorpha</name>
    <name type="common">Zebra mussel</name>
    <name type="synonym">Mytilus polymorpha</name>
    <dbReference type="NCBI Taxonomy" id="45954"/>
    <lineage>
        <taxon>Eukaryota</taxon>
        <taxon>Metazoa</taxon>
        <taxon>Spiralia</taxon>
        <taxon>Lophotrochozoa</taxon>
        <taxon>Mollusca</taxon>
        <taxon>Bivalvia</taxon>
        <taxon>Autobranchia</taxon>
        <taxon>Heteroconchia</taxon>
        <taxon>Euheterodonta</taxon>
        <taxon>Imparidentia</taxon>
        <taxon>Neoheterodontei</taxon>
        <taxon>Myida</taxon>
        <taxon>Dreissenoidea</taxon>
        <taxon>Dreissenidae</taxon>
        <taxon>Dreissena</taxon>
    </lineage>
</organism>
<evidence type="ECO:0000313" key="2">
    <source>
        <dbReference type="Proteomes" id="UP000828390"/>
    </source>
</evidence>
<gene>
    <name evidence="1" type="ORF">DPMN_139949</name>
</gene>
<dbReference type="EMBL" id="JAIWYP010000006">
    <property type="protein sequence ID" value="KAH3811539.1"/>
    <property type="molecule type" value="Genomic_DNA"/>
</dbReference>
<protein>
    <submittedName>
        <fullName evidence="1">Uncharacterized protein</fullName>
    </submittedName>
</protein>
<reference evidence="1" key="2">
    <citation type="submission" date="2020-11" db="EMBL/GenBank/DDBJ databases">
        <authorList>
            <person name="McCartney M.A."/>
            <person name="Auch B."/>
            <person name="Kono T."/>
            <person name="Mallez S."/>
            <person name="Becker A."/>
            <person name="Gohl D.M."/>
            <person name="Silverstein K.A.T."/>
            <person name="Koren S."/>
            <person name="Bechman K.B."/>
            <person name="Herman A."/>
            <person name="Abrahante J.E."/>
            <person name="Garbe J."/>
        </authorList>
    </citation>
    <scope>NUCLEOTIDE SEQUENCE</scope>
    <source>
        <strain evidence="1">Duluth1</strain>
        <tissue evidence="1">Whole animal</tissue>
    </source>
</reference>
<sequence>MFPGAVVDLQGVVAQWQTCKASWRCGRFARRRGAVVGLQGVVAQWYDYKASWRSGRLLPQRTRARISGTTIMFIQRLSLRW</sequence>
<dbReference type="AlphaFoldDB" id="A0A9D4G6P5"/>
<name>A0A9D4G6P5_DREPO</name>
<proteinExistence type="predicted"/>
<accession>A0A9D4G6P5</accession>